<dbReference type="InterPro" id="IPR048842">
    <property type="entry name" value="GH101_helical"/>
</dbReference>
<feature type="compositionally biased region" description="Pro residues" evidence="2">
    <location>
        <begin position="37"/>
        <end position="55"/>
    </location>
</feature>
<accession>A0A7L9SN65</accession>
<dbReference type="Gene3D" id="1.20.1270.90">
    <property type="entry name" value="AF1782-like"/>
    <property type="match status" value="1"/>
</dbReference>
<dbReference type="Gene3D" id="2.60.120.870">
    <property type="match status" value="1"/>
</dbReference>
<dbReference type="Pfam" id="PF20909">
    <property type="entry name" value="SpGH101_helical"/>
    <property type="match status" value="1"/>
</dbReference>
<dbReference type="InterPro" id="IPR013780">
    <property type="entry name" value="Glyco_hydro_b"/>
</dbReference>
<dbReference type="Pfam" id="PF18080">
    <property type="entry name" value="Gal_mutarotas_3"/>
    <property type="match status" value="1"/>
</dbReference>
<dbReference type="InterPro" id="IPR008979">
    <property type="entry name" value="Galactose-bd-like_sf"/>
</dbReference>
<keyword evidence="3" id="KW-0812">Transmembrane</keyword>
<dbReference type="Pfam" id="PF17974">
    <property type="entry name" value="GalBD_like"/>
    <property type="match status" value="1"/>
</dbReference>
<dbReference type="PROSITE" id="PS50022">
    <property type="entry name" value="FA58C_3"/>
    <property type="match status" value="1"/>
</dbReference>
<protein>
    <submittedName>
        <fullName evidence="5">FIVAR domain-containing protein</fullName>
    </submittedName>
</protein>
<dbReference type="Pfam" id="PF12905">
    <property type="entry name" value="Glyco_hydro_101"/>
    <property type="match status" value="1"/>
</dbReference>
<dbReference type="InterPro" id="IPR049314">
    <property type="entry name" value="GH101_dom-5"/>
</dbReference>
<evidence type="ECO:0000313" key="5">
    <source>
        <dbReference type="EMBL" id="QOL31590.1"/>
    </source>
</evidence>
<dbReference type="Gene3D" id="2.60.40.1180">
    <property type="entry name" value="Golgi alpha-mannosidase II"/>
    <property type="match status" value="1"/>
</dbReference>
<dbReference type="Pfam" id="PF17995">
    <property type="entry name" value="GH101_N"/>
    <property type="match status" value="1"/>
</dbReference>
<dbReference type="InterPro" id="IPR008969">
    <property type="entry name" value="CarboxyPept-like_regulatory"/>
</dbReference>
<dbReference type="Pfam" id="PF21466">
    <property type="entry name" value="GH101_dom-5"/>
    <property type="match status" value="1"/>
</dbReference>
<proteinExistence type="predicted"/>
<keyword evidence="3" id="KW-0472">Membrane</keyword>
<dbReference type="Pfam" id="PF13620">
    <property type="entry name" value="CarboxypepD_reg"/>
    <property type="match status" value="1"/>
</dbReference>
<feature type="domain" description="F5/8 type C" evidence="4">
    <location>
        <begin position="1515"/>
        <end position="1675"/>
    </location>
</feature>
<dbReference type="Gene3D" id="2.60.120.260">
    <property type="entry name" value="Galactose-binding domain-like"/>
    <property type="match status" value="3"/>
</dbReference>
<gene>
    <name evidence="5" type="ORF">BE0216_03280</name>
</gene>
<feature type="compositionally biased region" description="Low complexity" evidence="2">
    <location>
        <begin position="24"/>
        <end position="36"/>
    </location>
</feature>
<evidence type="ECO:0000256" key="3">
    <source>
        <dbReference type="SAM" id="Phobius"/>
    </source>
</evidence>
<keyword evidence="6" id="KW-1185">Reference proteome</keyword>
<evidence type="ECO:0000259" key="4">
    <source>
        <dbReference type="PROSITE" id="PS50022"/>
    </source>
</evidence>
<dbReference type="Gene3D" id="1.20.1270.70">
    <property type="entry name" value="Designed single chain three-helix bundle"/>
    <property type="match status" value="5"/>
</dbReference>
<dbReference type="Pfam" id="PF07554">
    <property type="entry name" value="FIVAR"/>
    <property type="match status" value="5"/>
</dbReference>
<dbReference type="InterPro" id="IPR014718">
    <property type="entry name" value="GH-type_carb-bd"/>
</dbReference>
<keyword evidence="1" id="KW-0175">Coiled coil</keyword>
<feature type="region of interest" description="Disordered" evidence="2">
    <location>
        <begin position="11"/>
        <end position="70"/>
    </location>
</feature>
<organism evidence="5 6">
    <name type="scientific">Bifidobacterium eulemuris</name>
    <dbReference type="NCBI Taxonomy" id="1765219"/>
    <lineage>
        <taxon>Bacteria</taxon>
        <taxon>Bacillati</taxon>
        <taxon>Actinomycetota</taxon>
        <taxon>Actinomycetes</taxon>
        <taxon>Bifidobacteriales</taxon>
        <taxon>Bifidobacteriaceae</taxon>
        <taxon>Bifidobacterium</taxon>
    </lineage>
</organism>
<dbReference type="Proteomes" id="UP000593943">
    <property type="component" value="Chromosome"/>
</dbReference>
<dbReference type="EMBL" id="CP062938">
    <property type="protein sequence ID" value="QOL31590.1"/>
    <property type="molecule type" value="Genomic_DNA"/>
</dbReference>
<dbReference type="KEGG" id="beu:BE0216_03280"/>
<feature type="coiled-coil region" evidence="1">
    <location>
        <begin position="2016"/>
        <end position="2043"/>
    </location>
</feature>
<dbReference type="InterPro" id="IPR000421">
    <property type="entry name" value="FA58C"/>
</dbReference>
<evidence type="ECO:0000313" key="6">
    <source>
        <dbReference type="Proteomes" id="UP000593943"/>
    </source>
</evidence>
<dbReference type="InterPro" id="IPR025706">
    <property type="entry name" value="Endoa_GalNAc"/>
</dbReference>
<dbReference type="InterPro" id="IPR040575">
    <property type="entry name" value="GH101_N"/>
</dbReference>
<feature type="compositionally biased region" description="Basic and acidic residues" evidence="2">
    <location>
        <begin position="83"/>
        <end position="94"/>
    </location>
</feature>
<keyword evidence="3" id="KW-1133">Transmembrane helix</keyword>
<evidence type="ECO:0000256" key="1">
    <source>
        <dbReference type="SAM" id="Coils"/>
    </source>
</evidence>
<name>A0A7L9SN65_9BIFI</name>
<dbReference type="Gene3D" id="3.20.20.80">
    <property type="entry name" value="Glycosidases"/>
    <property type="match status" value="1"/>
</dbReference>
<feature type="coiled-coil region" evidence="1">
    <location>
        <begin position="1436"/>
        <end position="1463"/>
    </location>
</feature>
<feature type="transmembrane region" description="Helical" evidence="3">
    <location>
        <begin position="2056"/>
        <end position="2077"/>
    </location>
</feature>
<dbReference type="Gene3D" id="2.70.98.10">
    <property type="match status" value="1"/>
</dbReference>
<sequence length="2083" mass="224813">MPRIMPCRCWISPLGRPPRRSTTPRRTATPRITPLPTTSPPATPHPTTLSPPPPSANASVTAGGWTLDQNTVKGGETLEESDGWVHFKSGDKNGNDPSKPSAYPAVAIYDGSYDFSTDGGFTATIKSPQDGSLNRFGFYLGYKDPNNGLFLGYDAGGWFWQRYGADGAWYEGTRIAAPAADAEIPIAVEWDGSTATLTANGKQALEVDYSSMKNLSDKIAMKASTLGTALTDVSVKDFAEKEIIKYAVSGTVVDAEGAPIEGVKVRVNGASTTTDASGAYTIGELKAGKYTLSVGKYGYEDVTKDIEIIDGDLAVDAITLNEAAAVDTETLSTDQMDVQVKQNFPSVLQYTMTKLDNRVMYGQPKDVRTVEINGTNVELTDADVKFVKENKTTAVYTMTVKNAEKNINAVITAEIVVKANTLSLNITDIDNKLDDNEHPVQTVSFPNQSLISMREDQDGAQFTGAVMSSNTTKTGDEHFDITDTTSLTNRDYMYAFISGNSLSAGMWSNSEHDGRVVAAPVNGGSQNTRIYATTQTVSGTNSLGLASAPWYYHRIVTDSKRKSYMVDETEMPKMAVVITGDENNDQTVDWQDGAIAFRSIMNNPYKSEEVPELVAWRIAMNFGSQAQNPFLTTLDNVKKVALNTDGLGQSVLLKGYGNEGHDSGHPDYGDIGERMGGAEDMNTLMEKGAEYGARFGVHVNASEMYPEAKAFSDDSVRRNSSGGLSYGWNWLDQGIGIDGIYDLSSGAREKRFKELKDKVGDNMDFIYLDVWGNLTSSSSEDSWETRKMSKMITDNGWRMTTEWGSGNEYDSTFQHWAADLTYGDAAKKGENSQVMRFLRNHQKDSWVGDFPKYSGAANAPLLGGYNMKDFEGWQGRNDYDAYITNLYTHDVSTKFIQHFKVSRWVNNPLDSTSSNDPETNGGNEFIELKDDKGNVVTLARETNDQSSTAYRNRTITFNGQVVATGAVSKGDGTGTGTESYLLPWLWDAQTGKFVSSDDEKLYHWNTTGTEATTWTLPSEWRNLANVKVYKLTDLGKTEERTVPVVNGQITLTAEAETPYVVYKGDVTPKQISVTWSEGMHLVDAGFNGGEQTFEEDWTLKGTGEASIAKSQYSNPMLKLTGKVSATQTLTDLKPGKRYALYVGVDNRSDGDATMTVTSEGKTLATNSTSRSIAKNYIQADAHNTNSATVDGSSYFQNMYVFFTAPKSGEATLTLAHQGAGDVYFDNVRVVINGYKGLKFDKNGNVTKLTNDFENNAQGIWPFVVSGSENVQDNRIHLSEKHAPYTQAGWDVKKMDDVLGGDWSVKVNGLTQKNTLVYQTIPQNIKFEPGRTYKISFDYQVGSDDIYAVAVGSGEFSSANTTLVPLKKTLVMDAQAGENYTAKYTFELTGSVNGDSWFGIYSTSTAPELHGFDKDDAEANFGGYKDIVLDNLVIERVDSESKTKAEAKAKLEEITKKYDDMQSQIGDEAKLTYQKTLAQAKLLINDDQATSEDYATAIALLESLDVYMQGPLPDNANTDKYDVDTEAYTVAAGSEELNAANEGPAALAQDGMSNTLWHTDYSAWAVRDGDAWYRFDLTKPTTITGLRYLPRSGASNVNGKIKDYKIEVTTAAGDTRVASESTTVKQGTFLTDQVWQLAQFDQPVENAVSVTFTVLTSAGNSTNKFAAAAELRLTTERDVSIVDKTDLADAISQAEAFNESDSTADSWKVMSEKLTAAKTVLADENADTYDVLLATNELDAAINALVPVDVDKAALRSAVEKVANLKEAEFTADSWAAFAAALADAQTVLDNADAKQSKVNAALAALQNAVEALKPATTEPEQPGTVDRSVLQATVDSAANLKEAEFTADSWAAFAAALADAQTVLANADASQADVDAALAALDAAKQALKPATTEPEQVNKSVLQATVDSAANLKETDYTAETWAAFAAALGDAQTVLANADASQADVDAALAALDAAKQALKPATTEPGQPEQPSAANKSALQAAIAKAEALDLKGYTEASAKAVRVALASAKLTADNATATQEQVDAALKALEAAIDGLEKAPASTNKPISNTGASVFAVILAAMVLAAAGLALTVRRRSHR</sequence>
<dbReference type="GO" id="GO:0030246">
    <property type="term" value="F:carbohydrate binding"/>
    <property type="evidence" value="ECO:0007669"/>
    <property type="project" value="InterPro"/>
</dbReference>
<dbReference type="Pfam" id="PF00754">
    <property type="entry name" value="F5_F8_type_C"/>
    <property type="match status" value="1"/>
</dbReference>
<evidence type="ECO:0000256" key="2">
    <source>
        <dbReference type="SAM" id="MobiDB-lite"/>
    </source>
</evidence>
<dbReference type="InterPro" id="IPR035364">
    <property type="entry name" value="Beta_sandwich_GH101"/>
</dbReference>
<dbReference type="Pfam" id="PF17451">
    <property type="entry name" value="Glyco_hyd_101C"/>
    <property type="match status" value="1"/>
</dbReference>
<dbReference type="InterPro" id="IPR040502">
    <property type="entry name" value="GH101_dom-6"/>
</dbReference>
<dbReference type="Gene3D" id="2.60.40.1120">
    <property type="entry name" value="Carboxypeptidase-like, regulatory domain"/>
    <property type="match status" value="1"/>
</dbReference>
<reference evidence="5 6" key="1">
    <citation type="submission" date="2020-10" db="EMBL/GenBank/DDBJ databases">
        <title>Genome sequencing of Bifidobacterium eulemuris_DSMZ_100216.</title>
        <authorList>
            <person name="Kim J."/>
        </authorList>
    </citation>
    <scope>NUCLEOTIDE SEQUENCE [LARGE SCALE GENOMIC DNA]</scope>
    <source>
        <strain evidence="5 6">DSM 100216</strain>
    </source>
</reference>
<dbReference type="CDD" id="cd14244">
    <property type="entry name" value="GH_101_like"/>
    <property type="match status" value="1"/>
</dbReference>
<dbReference type="SUPFAM" id="SSF49464">
    <property type="entry name" value="Carboxypeptidase regulatory domain-like"/>
    <property type="match status" value="1"/>
</dbReference>
<dbReference type="InterPro" id="IPR040633">
    <property type="entry name" value="Gal_mutarotas_3"/>
</dbReference>
<dbReference type="GO" id="GO:0033926">
    <property type="term" value="F:endo-alpha-N-acetylgalactosaminidase activity"/>
    <property type="evidence" value="ECO:0007669"/>
    <property type="project" value="InterPro"/>
</dbReference>
<feature type="region of interest" description="Disordered" evidence="2">
    <location>
        <begin position="80"/>
        <end position="99"/>
    </location>
</feature>
<dbReference type="SUPFAM" id="SSF49785">
    <property type="entry name" value="Galactose-binding domain-like"/>
    <property type="match status" value="1"/>
</dbReference>